<evidence type="ECO:0000313" key="3">
    <source>
        <dbReference type="Proteomes" id="UP000186601"/>
    </source>
</evidence>
<sequence>NIQCYVGQGYLEPSDEKQQAMIPKGVLDKPTLVGMIQAAVANVKYAAPTLQPLFSLSPVASEVKTQPTKDDTILAATPILQAQHVPNHVKVPDQSKFRSCPLPSLQNPRQYISPCFPKPVQSSTFWSLAGYLSCSESPPSSPPRPSAEADLGIHGSIERTEETGAIQEHKQPFDLEDTLTRNPLLAPCTSSEGAHAQTTAGANCLESQAKGLVMASSCSLQGSMLESFLMVDAEQLSAPSVNERDTTAGAIIPRTVKTEPLEEAGTPKTVDSGSKDSRLRAQHQMHEDRLTSTPMDSRVVIDLVEDPSAASGSDATRPPSSASRTIYLSSVSATPDSNDFIPVPTGPPNYQTLAPILRAAYALSFATLSTFCKQRLREIWPSELSQLSADPVPYAEDTIVLARSHVLGTGFYELVRSPTYGEDQLSENLGEDSQCSSLFRQSAGISKQDILPVMTTRNKLNKEWTQTTLSLATSEHSCLWSDGADPCVSGSDSREHWHALVMNPQFYSDGMIDPLLGLQRLAEHDWAALGYCNACVHSRKVVIALKRQQLWNQLPTWLGLE</sequence>
<evidence type="ECO:0000256" key="1">
    <source>
        <dbReference type="SAM" id="MobiDB-lite"/>
    </source>
</evidence>
<dbReference type="Proteomes" id="UP000186601">
    <property type="component" value="Unassembled WGS sequence"/>
</dbReference>
<accession>A0A2R6S6Y8</accession>
<feature type="region of interest" description="Disordered" evidence="1">
    <location>
        <begin position="256"/>
        <end position="297"/>
    </location>
</feature>
<gene>
    <name evidence="2" type="ORF">PHLCEN_2v86</name>
</gene>
<name>A0A2R6S6Y8_9APHY</name>
<comment type="caution">
    <text evidence="2">The sequence shown here is derived from an EMBL/GenBank/DDBJ whole genome shotgun (WGS) entry which is preliminary data.</text>
</comment>
<evidence type="ECO:0000313" key="2">
    <source>
        <dbReference type="EMBL" id="PSS38071.1"/>
    </source>
</evidence>
<dbReference type="AlphaFoldDB" id="A0A2R6S6Y8"/>
<dbReference type="OrthoDB" id="2746456at2759"/>
<feature type="non-terminal residue" evidence="2">
    <location>
        <position position="1"/>
    </location>
</feature>
<keyword evidence="3" id="KW-1185">Reference proteome</keyword>
<reference evidence="2 3" key="1">
    <citation type="submission" date="2018-02" db="EMBL/GenBank/DDBJ databases">
        <title>Genome sequence of the basidiomycete white-rot fungus Phlebia centrifuga.</title>
        <authorList>
            <person name="Granchi Z."/>
            <person name="Peng M."/>
            <person name="de Vries R.P."/>
            <person name="Hilden K."/>
            <person name="Makela M.R."/>
            <person name="Grigoriev I."/>
            <person name="Riley R."/>
        </authorList>
    </citation>
    <scope>NUCLEOTIDE SEQUENCE [LARGE SCALE GENOMIC DNA]</scope>
    <source>
        <strain evidence="2 3">FBCC195</strain>
    </source>
</reference>
<organism evidence="2 3">
    <name type="scientific">Hermanssonia centrifuga</name>
    <dbReference type="NCBI Taxonomy" id="98765"/>
    <lineage>
        <taxon>Eukaryota</taxon>
        <taxon>Fungi</taxon>
        <taxon>Dikarya</taxon>
        <taxon>Basidiomycota</taxon>
        <taxon>Agaricomycotina</taxon>
        <taxon>Agaricomycetes</taxon>
        <taxon>Polyporales</taxon>
        <taxon>Meruliaceae</taxon>
        <taxon>Hermanssonia</taxon>
    </lineage>
</organism>
<feature type="compositionally biased region" description="Basic and acidic residues" evidence="1">
    <location>
        <begin position="273"/>
        <end position="290"/>
    </location>
</feature>
<protein>
    <submittedName>
        <fullName evidence="2">Uncharacterized protein</fullName>
    </submittedName>
</protein>
<proteinExistence type="predicted"/>
<dbReference type="EMBL" id="MLYV02000006">
    <property type="protein sequence ID" value="PSS38071.1"/>
    <property type="molecule type" value="Genomic_DNA"/>
</dbReference>